<proteinExistence type="predicted"/>
<evidence type="ECO:0000313" key="3">
    <source>
        <dbReference type="Proteomes" id="UP000812287"/>
    </source>
</evidence>
<dbReference type="GeneID" id="66101118"/>
<protein>
    <submittedName>
        <fullName evidence="2">Uncharacterized protein</fullName>
    </submittedName>
</protein>
<sequence length="155" mass="18081">MDFSNAILVSLTLPLSGILLIQVRLASFERAISLIGNGSQQRPLKKKKVRLCYVAESSPRSWYKFGGERALFREEWEIRSVRRYRNREVREAIPKRARRASPPSDTRPRLFSTFFLFANQVFFFFRSGLPRLSSLFRFSPSPIVLLHRFAVLIKT</sequence>
<keyword evidence="3" id="KW-1185">Reference proteome</keyword>
<evidence type="ECO:0000313" key="2">
    <source>
        <dbReference type="EMBL" id="KAG7451461.1"/>
    </source>
</evidence>
<gene>
    <name evidence="2" type="ORF">BT62DRAFT_1072023</name>
</gene>
<evidence type="ECO:0000256" key="1">
    <source>
        <dbReference type="SAM" id="Phobius"/>
    </source>
</evidence>
<dbReference type="EMBL" id="MU250525">
    <property type="protein sequence ID" value="KAG7451461.1"/>
    <property type="molecule type" value="Genomic_DNA"/>
</dbReference>
<dbReference type="RefSeq" id="XP_043044961.1">
    <property type="nucleotide sequence ID" value="XM_043178824.1"/>
</dbReference>
<comment type="caution">
    <text evidence="2">The sequence shown here is derived from an EMBL/GenBank/DDBJ whole genome shotgun (WGS) entry which is preliminary data.</text>
</comment>
<name>A0A9P8AXQ2_9AGAR</name>
<dbReference type="AlphaFoldDB" id="A0A9P8AXQ2"/>
<accession>A0A9P8AXQ2</accession>
<keyword evidence="1" id="KW-0472">Membrane</keyword>
<feature type="transmembrane region" description="Helical" evidence="1">
    <location>
        <begin position="6"/>
        <end position="25"/>
    </location>
</feature>
<keyword evidence="1" id="KW-0812">Transmembrane</keyword>
<keyword evidence="1" id="KW-1133">Transmembrane helix</keyword>
<organism evidence="2 3">
    <name type="scientific">Guyanagaster necrorhizus</name>
    <dbReference type="NCBI Taxonomy" id="856835"/>
    <lineage>
        <taxon>Eukaryota</taxon>
        <taxon>Fungi</taxon>
        <taxon>Dikarya</taxon>
        <taxon>Basidiomycota</taxon>
        <taxon>Agaricomycotina</taxon>
        <taxon>Agaricomycetes</taxon>
        <taxon>Agaricomycetidae</taxon>
        <taxon>Agaricales</taxon>
        <taxon>Marasmiineae</taxon>
        <taxon>Physalacriaceae</taxon>
        <taxon>Guyanagaster</taxon>
    </lineage>
</organism>
<reference evidence="2" key="1">
    <citation type="submission" date="2020-11" db="EMBL/GenBank/DDBJ databases">
        <title>Adaptations for nitrogen fixation in a non-lichenized fungal sporocarp promotes dispersal by wood-feeding termites.</title>
        <authorList>
            <consortium name="DOE Joint Genome Institute"/>
            <person name="Koch R.A."/>
            <person name="Yoon G."/>
            <person name="Arayal U."/>
            <person name="Lail K."/>
            <person name="Amirebrahimi M."/>
            <person name="Labutti K."/>
            <person name="Lipzen A."/>
            <person name="Riley R."/>
            <person name="Barry K."/>
            <person name="Henrissat B."/>
            <person name="Grigoriev I.V."/>
            <person name="Herr J.R."/>
            <person name="Aime M.C."/>
        </authorList>
    </citation>
    <scope>NUCLEOTIDE SEQUENCE</scope>
    <source>
        <strain evidence="2">MCA 3950</strain>
    </source>
</reference>
<dbReference type="Proteomes" id="UP000812287">
    <property type="component" value="Unassembled WGS sequence"/>
</dbReference>